<name>A0A9Q7E8X3_MYROD</name>
<protein>
    <submittedName>
        <fullName evidence="1">Uncharacterized protein</fullName>
    </submittedName>
</protein>
<dbReference type="GeneID" id="93527044"/>
<sequence>MNWNIQQLFLAEKLSPVYADILRSFRQFYVIQLSDGDDVEFYSVDQ</sequence>
<reference evidence="1 2" key="1">
    <citation type="submission" date="2021-01" db="EMBL/GenBank/DDBJ databases">
        <title>FDA dAtabase for Regulatory Grade micrObial Sequences (FDA-ARGOS): Supporting development and validation of Infectious Disease Dx tests.</title>
        <authorList>
            <person name="Sproer C."/>
            <person name="Gronow S."/>
            <person name="Severitt S."/>
            <person name="Schroder I."/>
            <person name="Tallon L."/>
            <person name="Sadzewicz L."/>
            <person name="Zhao X."/>
            <person name="Boylan J."/>
            <person name="Ott S."/>
            <person name="Bowen H."/>
            <person name="Vavikolanu K."/>
            <person name="Mehta A."/>
            <person name="Aluvathingal J."/>
            <person name="Nadendla S."/>
            <person name="Lowell S."/>
            <person name="Myers T."/>
            <person name="Yan Y."/>
            <person name="Sichtig H."/>
        </authorList>
    </citation>
    <scope>NUCLEOTIDE SEQUENCE [LARGE SCALE GENOMIC DNA]</scope>
    <source>
        <strain evidence="1 2">FDAARGOS_1131</strain>
    </source>
</reference>
<dbReference type="EMBL" id="CP068108">
    <property type="protein sequence ID" value="QQU01156.1"/>
    <property type="molecule type" value="Genomic_DNA"/>
</dbReference>
<dbReference type="RefSeq" id="WP_002991483.1">
    <property type="nucleotide sequence ID" value="NZ_CP068108.1"/>
</dbReference>
<dbReference type="AlphaFoldDB" id="A0A9Q7E8X3"/>
<proteinExistence type="predicted"/>
<organism evidence="1 2">
    <name type="scientific">Myroides odoratus</name>
    <name type="common">Flavobacterium odoratum</name>
    <dbReference type="NCBI Taxonomy" id="256"/>
    <lineage>
        <taxon>Bacteria</taxon>
        <taxon>Pseudomonadati</taxon>
        <taxon>Bacteroidota</taxon>
        <taxon>Flavobacteriia</taxon>
        <taxon>Flavobacteriales</taxon>
        <taxon>Flavobacteriaceae</taxon>
        <taxon>Myroides</taxon>
    </lineage>
</organism>
<gene>
    <name evidence="1" type="ORF">I6I88_05230</name>
</gene>
<evidence type="ECO:0000313" key="1">
    <source>
        <dbReference type="EMBL" id="QQU01156.1"/>
    </source>
</evidence>
<accession>A0A9Q7E8X3</accession>
<dbReference type="Proteomes" id="UP000596202">
    <property type="component" value="Chromosome"/>
</dbReference>
<evidence type="ECO:0000313" key="2">
    <source>
        <dbReference type="Proteomes" id="UP000596202"/>
    </source>
</evidence>